<feature type="region of interest" description="Disordered" evidence="3">
    <location>
        <begin position="1535"/>
        <end position="1572"/>
    </location>
</feature>
<feature type="compositionally biased region" description="Polar residues" evidence="3">
    <location>
        <begin position="1615"/>
        <end position="1628"/>
    </location>
</feature>
<name>A0AAV2T7R0_CALDB</name>
<dbReference type="InterPro" id="IPR024626">
    <property type="entry name" value="Kri1-like_C"/>
</dbReference>
<dbReference type="Pfam" id="PF05178">
    <property type="entry name" value="Kri1"/>
    <property type="match status" value="1"/>
</dbReference>
<comment type="similarity">
    <text evidence="1">Belongs to the KRI1 family.</text>
</comment>
<feature type="compositionally biased region" description="Low complexity" evidence="3">
    <location>
        <begin position="440"/>
        <end position="451"/>
    </location>
</feature>
<dbReference type="EMBL" id="CAXLJL010000123">
    <property type="protein sequence ID" value="CAL5132191.1"/>
    <property type="molecule type" value="Genomic_DNA"/>
</dbReference>
<sequence>MTIKSDDEGELDGLSSTALEAATHRLMINQLRHDFLYQNVSNDGKVQTTVTSFQSFNPRRNSSSLASDTYSLDGSVRSSSLKDVSSMCHQTPSSELPRFGANVTTPRLEHIILDSLFPQTTIESGVKLGSSVPTLHIISRCHTSDQQHFNTLSEQRIDKKVAALGLNRLSCSAPMHCNVERISMAEYTSSYANSAAGEANTSSIPANASNPEFSVHPLVLSLAPILEIRTNRTAVSGTCSDSVNDWFICACAMCPLEKNQSNVVSSLRSSSCNVAKTPESNVLAQMNRTDCDSSCSQSSVTESDSYRVLPNRSRVKGNSYYDQRCPFYEPKEQAQMNHCTKGSLKLPKSSRTSSQKLFTKQNSDDSLTADPKRGAPNFSHNLQKMDHTIQDFTSHLSNIDSTLCQMRGYNGLSGFLRSLSDSTALEEQDKKVTACKQNPTESSCSDSSDETSNSFECQFPARSPLLIPEKQQPSNRISPSLGTSLSTLSSIWSSTSPSIVNQTKGLPQSPSVPSLMCRYPLKSSKFKQSPAGSCRSKLSERYVAQNRVMTRHHPPRSQYSEGSTNSISETNPQFGYASRTKRAGCQSIVDVDQAIANTTSATVSRPCAVFAKKQPSASCSDKQRRINEGTELFMGAVSPTNGHRQHKLDNKDDTEYVNAPAWTDSRTSSESDDDPVYRTPSRTPKAQYRVNYNSEWSDSNSAEFPQGRDGFNPSFQSASSPVLNGHQETVDSLTKRLCRLLLDGQEDEVRKIISGLLDAPESHRKVNQLINSLSNQQSSWWDDQVLSSSKSHPPRRNKQEESRYESLVQLAQSLVNLQPSRTASGALGSLASLQSCSRADVPSHTFSTPQLNRHNPFQRPLGLGAFSRSNSIGSSMSTRSIQCIRWPLEGGIEDPLPVMPPKPRPSPPSHPKTTILPTLEVIQQLDSHATEVAAGTYFTFTDLVHDLSDELTDDVHIVRSLFSWSATIDLRYKEFDPAAPPESLIGMLRRIRNGQLTRNELLHKLCRFAGIHCQFITGYCKGVGYRPGMPIKSNRLFYCGWLAVFVGGDWRFLNADLAGSAILSADGCTTFPDRGSRTGSVSETDMAHPQTTCALDEFYFLTDPEQHIFGHFPDQKCWQLLRRPITMERFVHLPFLSSPFFNANLSLRKNYGDSLTTSNGQVSIKLSMPRFVGISCCLENCVDHSVLRGLSLIEVMPTADSVRIQVAPSQPGKYYLHVFVSPDWRQEDVRQLACSFQVNCSEHNYSRLVVMGRLPEVGFLGPTPAAQKFGISVFPNRSSNQSRPFMVHSSSDSIRIPFAVPLGLKICHQLKSFDRPGLQMVDCDSYALLQMRPPKTGNFLPPGSGANASYHIRVPVEGFYYLTIYASDRADSETDHLECVYRLLVDVRKAPARSDVSAFPRQTFWWVQCHLIEPTTQRLKVNQEYNFRLDAPLCDSVAVVINDTQWNFLSPSESSSHSGRWTGKIQVGEYLGQLSVFGRFRKTAKEFTTTGPSADDDTDDDSMQFSINKEYAKKYNAYRQKEELQKLKDRYGDVKIAKSNDRTEEDQSGTSTDSELDSSSESEEYGSSAEREHEDFLKLYQALCNHDPSLDDPSKQWFHGESDAEEADRKPDPEINTSELTTESNSGDKSQKVKKHKKNKESLTLRDYQRQFIVEHGGLEEPVVAEEAEKVSKQESDELLNKMKNSDADRAKELFLRESKDALKRAASADGEQNDGSDGVDFLERRKLQPSEGFAKRAIDVDVDKLLFTDMPNSEAEEFLRDYIVNRRWRRPPERVPSYAEVLQSSELCTGDEQHSDDPKAAFNPLGDDNILDDDDEFLVKVHDFERSKSEANAFSLPKAKISLEPDRPKHRFEEDDKEFLKTYPRKIPETVAQATLDQRSARSLKRQAKRMRKIEEKKAKMAELDQMRRLKLSLLADKIERIKRSCGSGCDISTFDLDLINQPSKEVSGNIEPLDEQTSTATKAALDLAMDLDDDWDPKKHDELVDHMFNDDYYAVKDDEMDEKPPQFSDFSEVESDTDDIPYCSSSKGKLNLKDQPPSTNVSESHCAAVDSNDYEEVNDVKSHHRRRRMRGKERIRRAVEREKSPFDPSKYPEYEQYFDKYYGLTCEDIIPGHEGEDDIYCRFKYREVKPNDYGLTTEEILTATTRELNSWAPIRRVVSYRTEEEEERDSRKYRSRKKLARKTNVISSLADPNAHWWPEENEGQQKRNSKKKRRRNKKSKSSVSQVVNADIEHTELGSHTIDVSDASVENRTRKSSLKSVGQETDQKREKKKLNGMPISLARLQASGLTSKDLRRLRKSKHHPKSD</sequence>
<evidence type="ECO:0000313" key="6">
    <source>
        <dbReference type="EMBL" id="CAL5132191.1"/>
    </source>
</evidence>
<dbReference type="Proteomes" id="UP001497525">
    <property type="component" value="Unassembled WGS sequence"/>
</dbReference>
<accession>A0AAV2T7R0</accession>
<feature type="domain" description="KY-like immunoglobulin-like" evidence="5">
    <location>
        <begin position="1127"/>
        <end position="1244"/>
    </location>
</feature>
<feature type="region of interest" description="Disordered" evidence="3">
    <location>
        <begin position="1591"/>
        <end position="1642"/>
    </location>
</feature>
<protein>
    <recommendedName>
        <fullName evidence="2">Protein KRI1 homolog</fullName>
    </recommendedName>
</protein>
<feature type="region of interest" description="Disordered" evidence="3">
    <location>
        <begin position="635"/>
        <end position="716"/>
    </location>
</feature>
<comment type="caution">
    <text evidence="6">The sequence shown here is derived from an EMBL/GenBank/DDBJ whole genome shotgun (WGS) entry which is preliminary data.</text>
</comment>
<evidence type="ECO:0000259" key="5">
    <source>
        <dbReference type="Pfam" id="PF23265"/>
    </source>
</evidence>
<dbReference type="PANTHER" id="PTHR14490:SF5">
    <property type="entry name" value="PROTEIN KRI1 HOMOLOG"/>
    <property type="match status" value="1"/>
</dbReference>
<evidence type="ECO:0000256" key="3">
    <source>
        <dbReference type="SAM" id="MobiDB-lite"/>
    </source>
</evidence>
<dbReference type="InterPro" id="IPR056564">
    <property type="entry name" value="Ig-like_KY"/>
</dbReference>
<feature type="domain" description="Kri1-like C-terminal" evidence="4">
    <location>
        <begin position="2095"/>
        <end position="2184"/>
    </location>
</feature>
<evidence type="ECO:0000259" key="4">
    <source>
        <dbReference type="Pfam" id="PF12936"/>
    </source>
</evidence>
<evidence type="ECO:0000313" key="7">
    <source>
        <dbReference type="Proteomes" id="UP001497525"/>
    </source>
</evidence>
<feature type="compositionally biased region" description="Acidic residues" evidence="3">
    <location>
        <begin position="1554"/>
        <end position="1564"/>
    </location>
</feature>
<feature type="compositionally biased region" description="Polar residues" evidence="3">
    <location>
        <begin position="680"/>
        <end position="703"/>
    </location>
</feature>
<dbReference type="InterPro" id="IPR018034">
    <property type="entry name" value="Kri1"/>
</dbReference>
<dbReference type="GO" id="GO:0005730">
    <property type="term" value="C:nucleolus"/>
    <property type="evidence" value="ECO:0007669"/>
    <property type="project" value="TreeGrafter"/>
</dbReference>
<proteinExistence type="inferred from homology"/>
<gene>
    <name evidence="6" type="ORF">CDAUBV1_LOCUS5034</name>
</gene>
<feature type="compositionally biased region" description="Polar residues" evidence="3">
    <location>
        <begin position="349"/>
        <end position="366"/>
    </location>
</feature>
<reference evidence="6" key="1">
    <citation type="submission" date="2024-06" db="EMBL/GenBank/DDBJ databases">
        <authorList>
            <person name="Liu X."/>
            <person name="Lenzi L."/>
            <person name="Haldenby T S."/>
            <person name="Uol C."/>
        </authorList>
    </citation>
    <scope>NUCLEOTIDE SEQUENCE</scope>
</reference>
<dbReference type="Pfam" id="PF12936">
    <property type="entry name" value="Kri1_C"/>
    <property type="match status" value="1"/>
</dbReference>
<evidence type="ECO:0000256" key="2">
    <source>
        <dbReference type="ARBA" id="ARBA00017294"/>
    </source>
</evidence>
<dbReference type="GO" id="GO:0030686">
    <property type="term" value="C:90S preribosome"/>
    <property type="evidence" value="ECO:0007669"/>
    <property type="project" value="TreeGrafter"/>
</dbReference>
<feature type="region of interest" description="Disordered" evidence="3">
    <location>
        <begin position="342"/>
        <end position="378"/>
    </location>
</feature>
<feature type="region of interest" description="Disordered" evidence="3">
    <location>
        <begin position="430"/>
        <end position="451"/>
    </location>
</feature>
<dbReference type="PANTHER" id="PTHR14490">
    <property type="entry name" value="ZINC FINGER, ZZ TYPE"/>
    <property type="match status" value="1"/>
</dbReference>
<feature type="region of interest" description="Disordered" evidence="3">
    <location>
        <begin position="1702"/>
        <end position="1722"/>
    </location>
</feature>
<feature type="compositionally biased region" description="Basic and acidic residues" evidence="3">
    <location>
        <begin position="1591"/>
        <end position="1613"/>
    </location>
</feature>
<feature type="compositionally biased region" description="Basic and acidic residues" evidence="3">
    <location>
        <begin position="1667"/>
        <end position="1690"/>
    </location>
</feature>
<feature type="compositionally biased region" description="Basic residues" evidence="3">
    <location>
        <begin position="2296"/>
        <end position="2308"/>
    </location>
</feature>
<dbReference type="GO" id="GO:0000447">
    <property type="term" value="P:endonucleolytic cleavage in ITS1 to separate SSU-rRNA from 5.8S rRNA and LSU-rRNA from tricistronic rRNA transcript (SSU-rRNA, 5.8S rRNA, LSU-rRNA)"/>
    <property type="evidence" value="ECO:0007669"/>
    <property type="project" value="TreeGrafter"/>
</dbReference>
<dbReference type="Pfam" id="PF23265">
    <property type="entry name" value="Ig-like_KY"/>
    <property type="match status" value="1"/>
</dbReference>
<evidence type="ECO:0000256" key="1">
    <source>
        <dbReference type="ARBA" id="ARBA00007473"/>
    </source>
</evidence>
<feature type="region of interest" description="Disordered" evidence="3">
    <location>
        <begin position="784"/>
        <end position="803"/>
    </location>
</feature>
<feature type="compositionally biased region" description="Basic residues" evidence="3">
    <location>
        <begin position="2209"/>
        <end position="2222"/>
    </location>
</feature>
<feature type="region of interest" description="Disordered" evidence="3">
    <location>
        <begin position="1658"/>
        <end position="1690"/>
    </location>
</feature>
<organism evidence="6 7">
    <name type="scientific">Calicophoron daubneyi</name>
    <name type="common">Rumen fluke</name>
    <name type="synonym">Paramphistomum daubneyi</name>
    <dbReference type="NCBI Taxonomy" id="300641"/>
    <lineage>
        <taxon>Eukaryota</taxon>
        <taxon>Metazoa</taxon>
        <taxon>Spiralia</taxon>
        <taxon>Lophotrochozoa</taxon>
        <taxon>Platyhelminthes</taxon>
        <taxon>Trematoda</taxon>
        <taxon>Digenea</taxon>
        <taxon>Plagiorchiida</taxon>
        <taxon>Pronocephalata</taxon>
        <taxon>Paramphistomoidea</taxon>
        <taxon>Paramphistomidae</taxon>
        <taxon>Calicophoron</taxon>
    </lineage>
</organism>
<feature type="region of interest" description="Disordered" evidence="3">
    <location>
        <begin position="2196"/>
        <end position="2308"/>
    </location>
</feature>